<evidence type="ECO:0000313" key="3">
    <source>
        <dbReference type="EMBL" id="GEY87775.1"/>
    </source>
</evidence>
<feature type="region of interest" description="Disordered" evidence="1">
    <location>
        <begin position="498"/>
        <end position="529"/>
    </location>
</feature>
<feature type="compositionally biased region" description="Basic and acidic residues" evidence="1">
    <location>
        <begin position="29"/>
        <end position="72"/>
    </location>
</feature>
<dbReference type="InterPro" id="IPR013103">
    <property type="entry name" value="RVT_2"/>
</dbReference>
<dbReference type="AlphaFoldDB" id="A0A699HWH8"/>
<gene>
    <name evidence="3" type="ORF">Tci_459749</name>
</gene>
<proteinExistence type="predicted"/>
<feature type="non-terminal residue" evidence="3">
    <location>
        <position position="1"/>
    </location>
</feature>
<dbReference type="InterPro" id="IPR043502">
    <property type="entry name" value="DNA/RNA_pol_sf"/>
</dbReference>
<name>A0A699HWH8_TANCI</name>
<protein>
    <submittedName>
        <fullName evidence="3">Putative ribonuclease H-like domain-containing protein</fullName>
    </submittedName>
</protein>
<dbReference type="SUPFAM" id="SSF56672">
    <property type="entry name" value="DNA/RNA polymerases"/>
    <property type="match status" value="1"/>
</dbReference>
<sequence length="798" mass="91350">QHQKGVKKTVSAQQYVLLPLWSTGSQDPHNTDDDAAFDVKENENDVHVSDNESDKTDNKKHDAKAKRDDKGKSPVASPIGVRDLRAELEDFSFNSTNTVNAVSAPVNTVEPNLTNNTNNFNTASPSINAVSLNFRIARKSSFVDPSKYHDDPEMPKLKDIVYSDDEEDVGADADLSNLETNTPVSPIPTTRVHKDHPVNQIISDLNSDPQTRSMTMMGKRAIGSKWVFRNKKNKRKIVIRNKARLVAHGHTQEEVIDYDEVFAPVARIEAIRLFLAYVSFMGFMVYHMDVKSSFLYETIEEKVYVYEPLRFEDPDDPNKVYKVVKALYGLHQAPKAWYKTLANYLLENSFQRGKIDQTLFIKKQKEDILLVQVYVDDIIFESTNKELCKALERLMKDKFQMSSMGELTFFLGLQVKKKDDGIFISQDKYVAKILRKFGFTDVKSASTPIEIEKPFLKDPDGEDVDVHIYSMVRNVDSPSKFLMYPRFLQVLMDNQVDDNLSQDPTSTPHVTPYASPPQEQPTSPHDSTMPLLTTLMETCASLPQKKLEKKKKSKHSGFKRMRMVDTSQRVESYNDTVMGAQEDVVAMDVEPLGRINQEDVNAISKRFSAAEPIVFDDEEVQTLCKPDKDVEEPRKKKVADETLLQESFKKLRAAKVSGSVSTQEIPSNDPKEMTKEDFQNMLEIFLVSEFKVEALQVKYPIIDWEIHTEGFDREDLVALWNFVKEKFSSAVLGEDKEKALWVELKRLFEPDADDVLWKLQRYMHASLTWKLYTDCGVHHVSSTREHDIFMLTEISSWQ</sequence>
<reference evidence="3" key="1">
    <citation type="journal article" date="2019" name="Sci. Rep.">
        <title>Draft genome of Tanacetum cinerariifolium, the natural source of mosquito coil.</title>
        <authorList>
            <person name="Yamashiro T."/>
            <person name="Shiraishi A."/>
            <person name="Satake H."/>
            <person name="Nakayama K."/>
        </authorList>
    </citation>
    <scope>NUCLEOTIDE SEQUENCE</scope>
</reference>
<organism evidence="3">
    <name type="scientific">Tanacetum cinerariifolium</name>
    <name type="common">Dalmatian daisy</name>
    <name type="synonym">Chrysanthemum cinerariifolium</name>
    <dbReference type="NCBI Taxonomy" id="118510"/>
    <lineage>
        <taxon>Eukaryota</taxon>
        <taxon>Viridiplantae</taxon>
        <taxon>Streptophyta</taxon>
        <taxon>Embryophyta</taxon>
        <taxon>Tracheophyta</taxon>
        <taxon>Spermatophyta</taxon>
        <taxon>Magnoliopsida</taxon>
        <taxon>eudicotyledons</taxon>
        <taxon>Gunneridae</taxon>
        <taxon>Pentapetalae</taxon>
        <taxon>asterids</taxon>
        <taxon>campanulids</taxon>
        <taxon>Asterales</taxon>
        <taxon>Asteraceae</taxon>
        <taxon>Asteroideae</taxon>
        <taxon>Anthemideae</taxon>
        <taxon>Anthemidinae</taxon>
        <taxon>Tanacetum</taxon>
    </lineage>
</organism>
<feature type="domain" description="Reverse transcriptase Ty1/copia-type" evidence="2">
    <location>
        <begin position="218"/>
        <end position="450"/>
    </location>
</feature>
<evidence type="ECO:0000256" key="1">
    <source>
        <dbReference type="SAM" id="MobiDB-lite"/>
    </source>
</evidence>
<evidence type="ECO:0000259" key="2">
    <source>
        <dbReference type="Pfam" id="PF07727"/>
    </source>
</evidence>
<dbReference type="EMBL" id="BKCJ010218387">
    <property type="protein sequence ID" value="GEY87775.1"/>
    <property type="molecule type" value="Genomic_DNA"/>
</dbReference>
<dbReference type="Pfam" id="PF07727">
    <property type="entry name" value="RVT_2"/>
    <property type="match status" value="1"/>
</dbReference>
<feature type="compositionally biased region" description="Polar residues" evidence="1">
    <location>
        <begin position="498"/>
        <end position="509"/>
    </location>
</feature>
<comment type="caution">
    <text evidence="3">The sequence shown here is derived from an EMBL/GenBank/DDBJ whole genome shotgun (WGS) entry which is preliminary data.</text>
</comment>
<feature type="region of interest" description="Disordered" evidence="1">
    <location>
        <begin position="19"/>
        <end position="80"/>
    </location>
</feature>
<accession>A0A699HWH8</accession>